<gene>
    <name evidence="1" type="ORF">PGLA2088_LOCUS10667</name>
</gene>
<protein>
    <recommendedName>
        <fullName evidence="3">SET domain-containing protein</fullName>
    </recommendedName>
</protein>
<organism evidence="1 2">
    <name type="scientific">Polarella glacialis</name>
    <name type="common">Dinoflagellate</name>
    <dbReference type="NCBI Taxonomy" id="89957"/>
    <lineage>
        <taxon>Eukaryota</taxon>
        <taxon>Sar</taxon>
        <taxon>Alveolata</taxon>
        <taxon>Dinophyceae</taxon>
        <taxon>Suessiales</taxon>
        <taxon>Suessiaceae</taxon>
        <taxon>Polarella</taxon>
    </lineage>
</organism>
<sequence>VGAVASLLLPAGSLLVRERPVLSGRLGSSPERKQFRSLPAAKQKAVYDLCDAYADGPRNEDKTLEGIFSTNALPRGARSEETMLCLLASRFNHSCAPNAEYLWDESSK</sequence>
<dbReference type="SUPFAM" id="SSF82199">
    <property type="entry name" value="SET domain"/>
    <property type="match status" value="1"/>
</dbReference>
<dbReference type="InterPro" id="IPR046341">
    <property type="entry name" value="SET_dom_sf"/>
</dbReference>
<dbReference type="Gene3D" id="2.170.270.10">
    <property type="entry name" value="SET domain"/>
    <property type="match status" value="1"/>
</dbReference>
<accession>A0A813IQA8</accession>
<reference evidence="1" key="1">
    <citation type="submission" date="2021-02" db="EMBL/GenBank/DDBJ databases">
        <authorList>
            <person name="Dougan E. K."/>
            <person name="Rhodes N."/>
            <person name="Thang M."/>
            <person name="Chan C."/>
        </authorList>
    </citation>
    <scope>NUCLEOTIDE SEQUENCE</scope>
</reference>
<dbReference type="AlphaFoldDB" id="A0A813IQA8"/>
<dbReference type="EMBL" id="CAJNNW010012039">
    <property type="protein sequence ID" value="CAE8653880.1"/>
    <property type="molecule type" value="Genomic_DNA"/>
</dbReference>
<dbReference type="Proteomes" id="UP000626109">
    <property type="component" value="Unassembled WGS sequence"/>
</dbReference>
<evidence type="ECO:0000313" key="2">
    <source>
        <dbReference type="Proteomes" id="UP000626109"/>
    </source>
</evidence>
<feature type="non-terminal residue" evidence="1">
    <location>
        <position position="1"/>
    </location>
</feature>
<name>A0A813IQA8_POLGL</name>
<dbReference type="InterPro" id="IPR053185">
    <property type="entry name" value="SET_domain_protein"/>
</dbReference>
<evidence type="ECO:0008006" key="3">
    <source>
        <dbReference type="Google" id="ProtNLM"/>
    </source>
</evidence>
<proteinExistence type="predicted"/>
<dbReference type="PANTHER" id="PTHR47332">
    <property type="entry name" value="SET DOMAIN-CONTAINING PROTEIN 5"/>
    <property type="match status" value="1"/>
</dbReference>
<dbReference type="PANTHER" id="PTHR47332:SF4">
    <property type="entry name" value="SET DOMAIN-CONTAINING PROTEIN 5"/>
    <property type="match status" value="1"/>
</dbReference>
<comment type="caution">
    <text evidence="1">The sequence shown here is derived from an EMBL/GenBank/DDBJ whole genome shotgun (WGS) entry which is preliminary data.</text>
</comment>
<evidence type="ECO:0000313" key="1">
    <source>
        <dbReference type="EMBL" id="CAE8653880.1"/>
    </source>
</evidence>
<feature type="non-terminal residue" evidence="1">
    <location>
        <position position="108"/>
    </location>
</feature>